<evidence type="ECO:0000256" key="9">
    <source>
        <dbReference type="SAM" id="Phobius"/>
    </source>
</evidence>
<keyword evidence="2" id="KW-1003">Cell membrane</keyword>
<dbReference type="InterPro" id="IPR017452">
    <property type="entry name" value="GPCR_Rhodpsn_7TM"/>
</dbReference>
<feature type="transmembrane region" description="Helical" evidence="9">
    <location>
        <begin position="244"/>
        <end position="265"/>
    </location>
</feature>
<evidence type="ECO:0000256" key="1">
    <source>
        <dbReference type="ARBA" id="ARBA00004651"/>
    </source>
</evidence>
<dbReference type="PANTHER" id="PTHR24228:SF59">
    <property type="entry name" value="NEUROPEPTIDE RECEPTOR 15"/>
    <property type="match status" value="1"/>
</dbReference>
<comment type="caution">
    <text evidence="11">The sequence shown here is derived from an EMBL/GenBank/DDBJ whole genome shotgun (WGS) entry which is preliminary data.</text>
</comment>
<proteinExistence type="predicted"/>
<dbReference type="GO" id="GO:0005886">
    <property type="term" value="C:plasma membrane"/>
    <property type="evidence" value="ECO:0007669"/>
    <property type="project" value="UniProtKB-SubCell"/>
</dbReference>
<evidence type="ECO:0000256" key="2">
    <source>
        <dbReference type="ARBA" id="ARBA00022475"/>
    </source>
</evidence>
<evidence type="ECO:0000256" key="6">
    <source>
        <dbReference type="ARBA" id="ARBA00023136"/>
    </source>
</evidence>
<comment type="subcellular location">
    <subcellularLocation>
        <location evidence="1">Cell membrane</location>
        <topology evidence="1">Multi-pass membrane protein</topology>
    </subcellularLocation>
</comment>
<feature type="transmembrane region" description="Helical" evidence="9">
    <location>
        <begin position="218"/>
        <end position="238"/>
    </location>
</feature>
<reference evidence="11" key="1">
    <citation type="submission" date="2021-02" db="EMBL/GenBank/DDBJ databases">
        <authorList>
            <person name="Nowell W R."/>
        </authorList>
    </citation>
    <scope>NUCLEOTIDE SEQUENCE</scope>
</reference>
<keyword evidence="6 9" id="KW-0472">Membrane</keyword>
<dbReference type="OrthoDB" id="10383311at2759"/>
<dbReference type="PANTHER" id="PTHR24228">
    <property type="entry name" value="B2 BRADYKININ RECEPTOR/ANGIOTENSIN II RECEPTOR"/>
    <property type="match status" value="1"/>
</dbReference>
<name>A0A815W233_ADIRI</name>
<feature type="transmembrane region" description="Helical" evidence="9">
    <location>
        <begin position="51"/>
        <end position="70"/>
    </location>
</feature>
<evidence type="ECO:0000256" key="8">
    <source>
        <dbReference type="ARBA" id="ARBA00023224"/>
    </source>
</evidence>
<dbReference type="InterPro" id="IPR000276">
    <property type="entry name" value="GPCR_Rhodpsn"/>
</dbReference>
<keyword evidence="5" id="KW-0297">G-protein coupled receptor</keyword>
<dbReference type="Proteomes" id="UP000663828">
    <property type="component" value="Unassembled WGS sequence"/>
</dbReference>
<keyword evidence="13" id="KW-1185">Reference proteome</keyword>
<evidence type="ECO:0000256" key="3">
    <source>
        <dbReference type="ARBA" id="ARBA00022692"/>
    </source>
</evidence>
<dbReference type="SUPFAM" id="SSF81321">
    <property type="entry name" value="Family A G protein-coupled receptor-like"/>
    <property type="match status" value="1"/>
</dbReference>
<keyword evidence="7" id="KW-0675">Receptor</keyword>
<evidence type="ECO:0000313" key="11">
    <source>
        <dbReference type="EMBL" id="CAF1537920.1"/>
    </source>
</evidence>
<keyword evidence="4 9" id="KW-1133">Transmembrane helix</keyword>
<evidence type="ECO:0000313" key="12">
    <source>
        <dbReference type="EMBL" id="CAF1623706.1"/>
    </source>
</evidence>
<accession>A0A815W233</accession>
<dbReference type="PROSITE" id="PS50262">
    <property type="entry name" value="G_PROTEIN_RECEP_F1_2"/>
    <property type="match status" value="1"/>
</dbReference>
<evidence type="ECO:0000313" key="13">
    <source>
        <dbReference type="Proteomes" id="UP000663828"/>
    </source>
</evidence>
<dbReference type="Proteomes" id="UP000663852">
    <property type="component" value="Unassembled WGS sequence"/>
</dbReference>
<dbReference type="EMBL" id="CAJNOR010007812">
    <property type="protein sequence ID" value="CAF1623706.1"/>
    <property type="molecule type" value="Genomic_DNA"/>
</dbReference>
<feature type="domain" description="G-protein coupled receptors family 1 profile" evidence="10">
    <location>
        <begin position="21"/>
        <end position="266"/>
    </location>
</feature>
<evidence type="ECO:0000259" key="10">
    <source>
        <dbReference type="PROSITE" id="PS50262"/>
    </source>
</evidence>
<feature type="transmembrane region" description="Helical" evidence="9">
    <location>
        <begin position="6"/>
        <end position="30"/>
    </location>
</feature>
<dbReference type="EMBL" id="CAJNOJ010000999">
    <property type="protein sequence ID" value="CAF1537920.1"/>
    <property type="molecule type" value="Genomic_DNA"/>
</dbReference>
<protein>
    <recommendedName>
        <fullName evidence="10">G-protein coupled receptors family 1 profile domain-containing protein</fullName>
    </recommendedName>
</protein>
<evidence type="ECO:0000256" key="4">
    <source>
        <dbReference type="ARBA" id="ARBA00022989"/>
    </source>
</evidence>
<gene>
    <name evidence="11" type="ORF">EDS130_LOCUS45091</name>
    <name evidence="12" type="ORF">XAT740_LOCUS50608</name>
</gene>
<organism evidence="11 14">
    <name type="scientific">Adineta ricciae</name>
    <name type="common">Rotifer</name>
    <dbReference type="NCBI Taxonomy" id="249248"/>
    <lineage>
        <taxon>Eukaryota</taxon>
        <taxon>Metazoa</taxon>
        <taxon>Spiralia</taxon>
        <taxon>Gnathifera</taxon>
        <taxon>Rotifera</taxon>
        <taxon>Eurotatoria</taxon>
        <taxon>Bdelloidea</taxon>
        <taxon>Adinetida</taxon>
        <taxon>Adinetidae</taxon>
        <taxon>Adineta</taxon>
    </lineage>
</organism>
<dbReference type="CDD" id="cd00637">
    <property type="entry name" value="7tm_classA_rhodopsin-like"/>
    <property type="match status" value="1"/>
</dbReference>
<dbReference type="Pfam" id="PF00001">
    <property type="entry name" value="7tm_1"/>
    <property type="match status" value="1"/>
</dbReference>
<evidence type="ECO:0000256" key="7">
    <source>
        <dbReference type="ARBA" id="ARBA00023170"/>
    </source>
</evidence>
<feature type="transmembrane region" description="Helical" evidence="9">
    <location>
        <begin position="122"/>
        <end position="142"/>
    </location>
</feature>
<feature type="transmembrane region" description="Helical" evidence="9">
    <location>
        <begin position="164"/>
        <end position="187"/>
    </location>
</feature>
<evidence type="ECO:0000313" key="14">
    <source>
        <dbReference type="Proteomes" id="UP000663852"/>
    </source>
</evidence>
<keyword evidence="3 9" id="KW-0812">Transmembrane</keyword>
<evidence type="ECO:0000256" key="5">
    <source>
        <dbReference type="ARBA" id="ARBA00023040"/>
    </source>
</evidence>
<dbReference type="AlphaFoldDB" id="A0A815W233"/>
<keyword evidence="8" id="KW-0807">Transducer</keyword>
<dbReference type="GO" id="GO:0004930">
    <property type="term" value="F:G protein-coupled receptor activity"/>
    <property type="evidence" value="ECO:0007669"/>
    <property type="project" value="UniProtKB-KW"/>
</dbReference>
<sequence>MFEFRTAALLSSIFGIICIAIDLFIFILVYRTKPRLHTVNHLLICNTSFGSMYLSIIYIINYIHAIYIYWDTSDFTCRLRSYFTYVSIGGMMQSYTTQAISRFFFSILSTKYRWLTTFRTHYIMILIQWLTVLILALPVLIFDTARYYPGILCLLINGYEAIDAYFQIINLLVPFLVVIFIYICIIIRVRQIKRNVRATTSANLLHNSRNDLKILRNILIFIGMVIVGVSPTAILWFVSSGSLYHISLVCTMFSVTLTAVFNILLDREIRETIQNMYRRRTMFITTNQVINVRERQITN</sequence>
<dbReference type="Gene3D" id="1.20.1070.10">
    <property type="entry name" value="Rhodopsin 7-helix transmembrane proteins"/>
    <property type="match status" value="1"/>
</dbReference>